<dbReference type="InterPro" id="IPR036568">
    <property type="entry name" value="GGCT-like_sf"/>
</dbReference>
<dbReference type="InterPro" id="IPR009288">
    <property type="entry name" value="AIG2-like_dom"/>
</dbReference>
<dbReference type="GeneID" id="79271317"/>
<feature type="compositionally biased region" description="Low complexity" evidence="1">
    <location>
        <begin position="50"/>
        <end position="70"/>
    </location>
</feature>
<dbReference type="SUPFAM" id="SSF110857">
    <property type="entry name" value="Gamma-glutamyl cyclotransferase-like"/>
    <property type="match status" value="1"/>
</dbReference>
<feature type="region of interest" description="Disordered" evidence="1">
    <location>
        <begin position="50"/>
        <end position="77"/>
    </location>
</feature>
<organism evidence="3 4">
    <name type="scientific">Halobaculum marinum</name>
    <dbReference type="NCBI Taxonomy" id="3031996"/>
    <lineage>
        <taxon>Archaea</taxon>
        <taxon>Methanobacteriati</taxon>
        <taxon>Methanobacteriota</taxon>
        <taxon>Stenosarchaea group</taxon>
        <taxon>Halobacteria</taxon>
        <taxon>Halobacteriales</taxon>
        <taxon>Haloferacaceae</taxon>
        <taxon>Halobaculum</taxon>
    </lineage>
</organism>
<comment type="caution">
    <text evidence="3">The sequence shown here is derived from an EMBL/GenBank/DDBJ whole genome shotgun (WGS) entry which is preliminary data.</text>
</comment>
<dbReference type="InterPro" id="IPR013024">
    <property type="entry name" value="GGCT-like"/>
</dbReference>
<reference evidence="3 4" key="1">
    <citation type="journal article" date="2019" name="Int. J. Syst. Evol. Microbiol.">
        <title>The Global Catalogue of Microorganisms (GCM) 10K type strain sequencing project: providing services to taxonomists for standard genome sequencing and annotation.</title>
        <authorList>
            <consortium name="The Broad Institute Genomics Platform"/>
            <consortium name="The Broad Institute Genome Sequencing Center for Infectious Disease"/>
            <person name="Wu L."/>
            <person name="Ma J."/>
        </authorList>
    </citation>
    <scope>NUCLEOTIDE SEQUENCE [LARGE SCALE GENOMIC DNA]</scope>
    <source>
        <strain evidence="3 4">DT55</strain>
    </source>
</reference>
<evidence type="ECO:0000256" key="1">
    <source>
        <dbReference type="SAM" id="MobiDB-lite"/>
    </source>
</evidence>
<evidence type="ECO:0000313" key="4">
    <source>
        <dbReference type="Proteomes" id="UP001596388"/>
    </source>
</evidence>
<proteinExistence type="predicted"/>
<feature type="domain" description="Gamma-glutamylcyclotransferase AIG2-like" evidence="2">
    <location>
        <begin position="3"/>
        <end position="47"/>
    </location>
</feature>
<accession>A0ABD5WW16</accession>
<dbReference type="CDD" id="cd06661">
    <property type="entry name" value="GGCT_like"/>
    <property type="match status" value="1"/>
</dbReference>
<dbReference type="EMBL" id="JBHTAG010000003">
    <property type="protein sequence ID" value="MFC7097772.1"/>
    <property type="molecule type" value="Genomic_DNA"/>
</dbReference>
<protein>
    <submittedName>
        <fullName evidence="3">Gamma-glutamylcyclotransferase</fullName>
    </submittedName>
</protein>
<keyword evidence="4" id="KW-1185">Reference proteome</keyword>
<dbReference type="AlphaFoldDB" id="A0ABD5WW16"/>
<dbReference type="Gene3D" id="3.10.490.10">
    <property type="entry name" value="Gamma-glutamyl cyclotransferase-like"/>
    <property type="match status" value="1"/>
</dbReference>
<dbReference type="Pfam" id="PF06094">
    <property type="entry name" value="GGACT"/>
    <property type="match status" value="1"/>
</dbReference>
<gene>
    <name evidence="3" type="ORF">ACFQKD_10690</name>
</gene>
<evidence type="ECO:0000313" key="3">
    <source>
        <dbReference type="EMBL" id="MFC7097772.1"/>
    </source>
</evidence>
<sequence length="173" mass="18227">MDVFVYGTLTEPERVRELLDSFAFVGAATLVGLRVVEGRYPTLALPAADGGADATAVGDAGDTADSTDSGDSTDRVPTHRTAEVDAAVGGRLLRTDEVDALDAYEGVADDLYTRVAVPLLAPDGTQRGEAAVYVGDPDRLGAAATWPGTAPFPERVRAALAERRVTVRERPER</sequence>
<dbReference type="Proteomes" id="UP001596388">
    <property type="component" value="Unassembled WGS sequence"/>
</dbReference>
<dbReference type="RefSeq" id="WP_276237732.1">
    <property type="nucleotide sequence ID" value="NZ_CP119989.1"/>
</dbReference>
<evidence type="ECO:0000259" key="2">
    <source>
        <dbReference type="Pfam" id="PF06094"/>
    </source>
</evidence>
<name>A0ABD5WW16_9EURY</name>